<proteinExistence type="predicted"/>
<accession>A0A194PEU5</accession>
<gene>
    <name evidence="1" type="ORF">RR46_08312</name>
</gene>
<dbReference type="Proteomes" id="UP000053268">
    <property type="component" value="Unassembled WGS sequence"/>
</dbReference>
<evidence type="ECO:0000313" key="1">
    <source>
        <dbReference type="EMBL" id="KPI91886.1"/>
    </source>
</evidence>
<name>A0A194PEU5_PAPXU</name>
<evidence type="ECO:0000313" key="2">
    <source>
        <dbReference type="Proteomes" id="UP000053268"/>
    </source>
</evidence>
<keyword evidence="2" id="KW-1185">Reference proteome</keyword>
<sequence length="64" mass="7381">MSLKADLKQDALKRDQSFIKLTYWSKGEPLHPQALGMFLAFSSIPGQAKKITVSSLRRLWVYRQ</sequence>
<reference evidence="1 2" key="1">
    <citation type="journal article" date="2015" name="Nat. Commun.">
        <title>Outbred genome sequencing and CRISPR/Cas9 gene editing in butterflies.</title>
        <authorList>
            <person name="Li X."/>
            <person name="Fan D."/>
            <person name="Zhang W."/>
            <person name="Liu G."/>
            <person name="Zhang L."/>
            <person name="Zhao L."/>
            <person name="Fang X."/>
            <person name="Chen L."/>
            <person name="Dong Y."/>
            <person name="Chen Y."/>
            <person name="Ding Y."/>
            <person name="Zhao R."/>
            <person name="Feng M."/>
            <person name="Zhu Y."/>
            <person name="Feng Y."/>
            <person name="Jiang X."/>
            <person name="Zhu D."/>
            <person name="Xiang H."/>
            <person name="Feng X."/>
            <person name="Li S."/>
            <person name="Wang J."/>
            <person name="Zhang G."/>
            <person name="Kronforst M.R."/>
            <person name="Wang W."/>
        </authorList>
    </citation>
    <scope>NUCLEOTIDE SEQUENCE [LARGE SCALE GENOMIC DNA]</scope>
    <source>
        <strain evidence="1">Ya'a_city_454_Px</strain>
        <tissue evidence="1">Whole body</tissue>
    </source>
</reference>
<dbReference type="AlphaFoldDB" id="A0A194PEU5"/>
<dbReference type="EMBL" id="KQ459605">
    <property type="protein sequence ID" value="KPI91886.1"/>
    <property type="molecule type" value="Genomic_DNA"/>
</dbReference>
<protein>
    <submittedName>
        <fullName evidence="1">Uncharacterized protein</fullName>
    </submittedName>
</protein>
<organism evidence="1 2">
    <name type="scientific">Papilio xuthus</name>
    <name type="common">Asian swallowtail butterfly</name>
    <dbReference type="NCBI Taxonomy" id="66420"/>
    <lineage>
        <taxon>Eukaryota</taxon>
        <taxon>Metazoa</taxon>
        <taxon>Ecdysozoa</taxon>
        <taxon>Arthropoda</taxon>
        <taxon>Hexapoda</taxon>
        <taxon>Insecta</taxon>
        <taxon>Pterygota</taxon>
        <taxon>Neoptera</taxon>
        <taxon>Endopterygota</taxon>
        <taxon>Lepidoptera</taxon>
        <taxon>Glossata</taxon>
        <taxon>Ditrysia</taxon>
        <taxon>Papilionoidea</taxon>
        <taxon>Papilionidae</taxon>
        <taxon>Papilioninae</taxon>
        <taxon>Papilio</taxon>
    </lineage>
</organism>